<dbReference type="Pfam" id="PF13473">
    <property type="entry name" value="Cupredoxin_1"/>
    <property type="match status" value="1"/>
</dbReference>
<evidence type="ECO:0000259" key="3">
    <source>
        <dbReference type="Pfam" id="PF13473"/>
    </source>
</evidence>
<evidence type="ECO:0000256" key="1">
    <source>
        <dbReference type="SAM" id="MobiDB-lite"/>
    </source>
</evidence>
<feature type="chain" id="PRO_5017322917" evidence="2">
    <location>
        <begin position="27"/>
        <end position="149"/>
    </location>
</feature>
<dbReference type="InterPro" id="IPR008972">
    <property type="entry name" value="Cupredoxin"/>
</dbReference>
<dbReference type="SUPFAM" id="SSF49503">
    <property type="entry name" value="Cupredoxins"/>
    <property type="match status" value="1"/>
</dbReference>
<dbReference type="Proteomes" id="UP000272560">
    <property type="component" value="Unassembled WGS sequence"/>
</dbReference>
<feature type="compositionally biased region" description="Low complexity" evidence="1">
    <location>
        <begin position="26"/>
        <end position="65"/>
    </location>
</feature>
<feature type="signal peptide" evidence="2">
    <location>
        <begin position="1"/>
        <end position="26"/>
    </location>
</feature>
<dbReference type="PANTHER" id="PTHR36507:SF1">
    <property type="entry name" value="BLL1555 PROTEIN"/>
    <property type="match status" value="1"/>
</dbReference>
<reference evidence="4 5" key="1">
    <citation type="submission" date="2018-09" db="EMBL/GenBank/DDBJ databases">
        <title>Novel species of Arthrobacter.</title>
        <authorList>
            <person name="Liu Q."/>
            <person name="Xin Y.-H."/>
        </authorList>
    </citation>
    <scope>NUCLEOTIDE SEQUENCE [LARGE SCALE GENOMIC DNA]</scope>
    <source>
        <strain evidence="4 5">Hz2</strain>
    </source>
</reference>
<dbReference type="InterPro" id="IPR052721">
    <property type="entry name" value="ET_Amicyanin"/>
</dbReference>
<evidence type="ECO:0000313" key="5">
    <source>
        <dbReference type="Proteomes" id="UP000272560"/>
    </source>
</evidence>
<dbReference type="OrthoDB" id="574459at2"/>
<keyword evidence="5" id="KW-1185">Reference proteome</keyword>
<feature type="region of interest" description="Disordered" evidence="1">
    <location>
        <begin position="22"/>
        <end position="65"/>
    </location>
</feature>
<evidence type="ECO:0000256" key="2">
    <source>
        <dbReference type="SAM" id="SignalP"/>
    </source>
</evidence>
<dbReference type="PROSITE" id="PS51257">
    <property type="entry name" value="PROKAR_LIPOPROTEIN"/>
    <property type="match status" value="1"/>
</dbReference>
<keyword evidence="2" id="KW-0732">Signal</keyword>
<proteinExistence type="predicted"/>
<dbReference type="AlphaFoldDB" id="A0A3A5MB24"/>
<dbReference type="InterPro" id="IPR028096">
    <property type="entry name" value="EfeO_Cupredoxin"/>
</dbReference>
<name>A0A3A5MB24_9MICC</name>
<feature type="domain" description="EfeO-type cupredoxin-like" evidence="3">
    <location>
        <begin position="61"/>
        <end position="148"/>
    </location>
</feature>
<organism evidence="4 5">
    <name type="scientific">Arthrobacter cheniae</name>
    <dbReference type="NCBI Taxonomy" id="1258888"/>
    <lineage>
        <taxon>Bacteria</taxon>
        <taxon>Bacillati</taxon>
        <taxon>Actinomycetota</taxon>
        <taxon>Actinomycetes</taxon>
        <taxon>Micrococcales</taxon>
        <taxon>Micrococcaceae</taxon>
        <taxon>Arthrobacter</taxon>
    </lineage>
</organism>
<comment type="caution">
    <text evidence="4">The sequence shown here is derived from an EMBL/GenBank/DDBJ whole genome shotgun (WGS) entry which is preliminary data.</text>
</comment>
<dbReference type="RefSeq" id="WP_120149967.1">
    <property type="nucleotide sequence ID" value="NZ_QZVT01000009.1"/>
</dbReference>
<evidence type="ECO:0000313" key="4">
    <source>
        <dbReference type="EMBL" id="RJT77348.1"/>
    </source>
</evidence>
<dbReference type="Gene3D" id="2.60.40.420">
    <property type="entry name" value="Cupredoxins - blue copper proteins"/>
    <property type="match status" value="1"/>
</dbReference>
<protein>
    <submittedName>
        <fullName evidence="4">Plastocyanin</fullName>
    </submittedName>
</protein>
<gene>
    <name evidence="4" type="ORF">D6T63_15545</name>
</gene>
<sequence>MKVRYRTSVLLFAVVLTGSTACSSDAEPGTSGATSAASEATAPESAAVTAGAGTPGSAPASAEAAPAEEAVITITEFEYVMPQTIAPGAVVTIVNEDDAPHTLTAKTEGGFDVDVSGGETVTFTAPDEAGEYAVICTYHPAMSGTLVIG</sequence>
<accession>A0A3A5MB24</accession>
<dbReference type="PANTHER" id="PTHR36507">
    <property type="entry name" value="BLL1555 PROTEIN"/>
    <property type="match status" value="1"/>
</dbReference>
<dbReference type="EMBL" id="QZVT01000009">
    <property type="protein sequence ID" value="RJT77348.1"/>
    <property type="molecule type" value="Genomic_DNA"/>
</dbReference>